<dbReference type="InterPro" id="IPR033979">
    <property type="entry name" value="MINDY_domain"/>
</dbReference>
<feature type="region of interest" description="Disordered" evidence="1">
    <location>
        <begin position="748"/>
        <end position="870"/>
    </location>
</feature>
<dbReference type="AlphaFoldDB" id="A0A5N5X8H3"/>
<feature type="compositionally biased region" description="Polar residues" evidence="1">
    <location>
        <begin position="288"/>
        <end position="300"/>
    </location>
</feature>
<dbReference type="GO" id="GO:0071944">
    <property type="term" value="C:cell periphery"/>
    <property type="evidence" value="ECO:0007669"/>
    <property type="project" value="TreeGrafter"/>
</dbReference>
<dbReference type="GO" id="GO:0071108">
    <property type="term" value="P:protein K48-linked deubiquitination"/>
    <property type="evidence" value="ECO:0007669"/>
    <property type="project" value="TreeGrafter"/>
</dbReference>
<sequence length="870" mass="96193">MVLRKRAPPHLYSLNKGNAYSEPHSPISQISPTSKSVSSPSPKRLTRPQRAQSSPQPHRLPSQESIYSPDLNTSPAFDLMPLEQAQRSPVRTSPSENMNPWADELVERPGQNSQGYNRLGQPVADNAPPVADNRRRDRVPRILVAGTQRRMAANEWQQKPDVNDWEHVGHSPVPLQSNNPFLKPRQPDENPWDDRNPRPFSEATSASHGSANARLGQDEGYIPMTARLSLLDQPSESPWVEERSSSAVHPPILDENQLPKRDRSYPVPPAYGDANALSTPPPQPHATLYNQDTCSHQQHPQGDRERFSPENEIGTPATVSTATTGSSHVLVELNDAPSTHMQTDQDRGTPSVYSNTSESQQYSASTQNSQSGAAPPLPDRSSIPQPSRSTPYTPVSEAEAQRQQGQRSETYSIRHISWADGTGQLRDCPILAQNKNGPCPLLALVNALVLRSNQDSQPPIVRALQTREQISLGLLIEALFDELTTCLGPDRELPDIEALSRFLTMLHTGMNVNPRLALESGHSVGTFLATSDIVFYSTFGVPLVHGWLAEPSTEIDGALARTALFFEDIQLLPFRRQELEDCIMRGGSLTPEEEQTMKDIQTIQHFTDIENATQLSSFGLRHLTERLPPGSLSILFRNDHFSTLYKHPQTHQLYTLVTDAGYSNRAEIVWESLADVNGSKSGFFAGDFRSVGHTSNAASDPSGPRTSSNTRNSGISPSTPHEQPTRTLSPQEQADADYAYALSLQLQEEEQQANDRPTTGRSRQSIAHIAQEQHRGPVPTRHRSTGQRLSQQPGRNPPSHDAVDVPPPTYEQAANSPIYQSPPRGSNHRDSSYIGPRRQRSQYGRHPPGVPITTGPSDRTKDRNKDCIVM</sequence>
<dbReference type="PANTHER" id="PTHR18063:SF6">
    <property type="entry name" value="UBIQUITIN CARBOXYL-TERMINAL HYDROLASE"/>
    <property type="match status" value="1"/>
</dbReference>
<feature type="region of interest" description="Disordered" evidence="1">
    <location>
        <begin position="235"/>
        <end position="410"/>
    </location>
</feature>
<feature type="compositionally biased region" description="Basic and acidic residues" evidence="1">
    <location>
        <begin position="858"/>
        <end position="870"/>
    </location>
</feature>
<dbReference type="PANTHER" id="PTHR18063">
    <property type="entry name" value="NF-E2 INDUCIBLE PROTEIN"/>
    <property type="match status" value="1"/>
</dbReference>
<gene>
    <name evidence="3" type="ORF">BDV29DRAFT_102582</name>
</gene>
<dbReference type="GO" id="GO:0004843">
    <property type="term" value="F:cysteine-type deubiquitinase activity"/>
    <property type="evidence" value="ECO:0007669"/>
    <property type="project" value="InterPro"/>
</dbReference>
<feature type="compositionally biased region" description="Basic and acidic residues" evidence="1">
    <location>
        <begin position="185"/>
        <end position="197"/>
    </location>
</feature>
<reference evidence="3 4" key="1">
    <citation type="submission" date="2019-04" db="EMBL/GenBank/DDBJ databases">
        <title>Friends and foes A comparative genomics study of 23 Aspergillus species from section Flavi.</title>
        <authorList>
            <consortium name="DOE Joint Genome Institute"/>
            <person name="Kjaerbolling I."/>
            <person name="Vesth T."/>
            <person name="Frisvad J.C."/>
            <person name="Nybo J.L."/>
            <person name="Theobald S."/>
            <person name="Kildgaard S."/>
            <person name="Isbrandt T."/>
            <person name="Kuo A."/>
            <person name="Sato A."/>
            <person name="Lyhne E.K."/>
            <person name="Kogle M.E."/>
            <person name="Wiebenga A."/>
            <person name="Kun R.S."/>
            <person name="Lubbers R.J."/>
            <person name="Makela M.R."/>
            <person name="Barry K."/>
            <person name="Chovatia M."/>
            <person name="Clum A."/>
            <person name="Daum C."/>
            <person name="Haridas S."/>
            <person name="He G."/>
            <person name="LaButti K."/>
            <person name="Lipzen A."/>
            <person name="Mondo S."/>
            <person name="Riley R."/>
            <person name="Salamov A."/>
            <person name="Simmons B.A."/>
            <person name="Magnuson J.K."/>
            <person name="Henrissat B."/>
            <person name="Mortensen U.H."/>
            <person name="Larsen T.O."/>
            <person name="Devries R.P."/>
            <person name="Grigoriev I.V."/>
            <person name="Machida M."/>
            <person name="Baker S.E."/>
            <person name="Andersen M.R."/>
        </authorList>
    </citation>
    <scope>NUCLEOTIDE SEQUENCE [LARGE SCALE GENOMIC DNA]</scope>
    <source>
        <strain evidence="3 4">CBS 151.66</strain>
    </source>
</reference>
<evidence type="ECO:0000256" key="1">
    <source>
        <dbReference type="SAM" id="MobiDB-lite"/>
    </source>
</evidence>
<dbReference type="EMBL" id="ML732189">
    <property type="protein sequence ID" value="KAB8075814.1"/>
    <property type="molecule type" value="Genomic_DNA"/>
</dbReference>
<evidence type="ECO:0000259" key="2">
    <source>
        <dbReference type="Pfam" id="PF04424"/>
    </source>
</evidence>
<dbReference type="GO" id="GO:0005829">
    <property type="term" value="C:cytosol"/>
    <property type="evidence" value="ECO:0007669"/>
    <property type="project" value="TreeGrafter"/>
</dbReference>
<dbReference type="OrthoDB" id="10261212at2759"/>
<dbReference type="Pfam" id="PF04424">
    <property type="entry name" value="MINDY_DUB"/>
    <property type="match status" value="1"/>
</dbReference>
<feature type="region of interest" description="Disordered" evidence="1">
    <location>
        <begin position="1"/>
        <end position="76"/>
    </location>
</feature>
<dbReference type="Proteomes" id="UP000326565">
    <property type="component" value="Unassembled WGS sequence"/>
</dbReference>
<feature type="domain" description="MINDY deubiquitinase" evidence="2">
    <location>
        <begin position="409"/>
        <end position="688"/>
    </location>
</feature>
<evidence type="ECO:0000313" key="4">
    <source>
        <dbReference type="Proteomes" id="UP000326565"/>
    </source>
</evidence>
<feature type="region of interest" description="Disordered" evidence="1">
    <location>
        <begin position="163"/>
        <end position="218"/>
    </location>
</feature>
<keyword evidence="4" id="KW-1185">Reference proteome</keyword>
<feature type="region of interest" description="Disordered" evidence="1">
    <location>
        <begin position="694"/>
        <end position="730"/>
    </location>
</feature>
<name>A0A5N5X8H3_9EURO</name>
<organism evidence="3 4">
    <name type="scientific">Aspergillus leporis</name>
    <dbReference type="NCBI Taxonomy" id="41062"/>
    <lineage>
        <taxon>Eukaryota</taxon>
        <taxon>Fungi</taxon>
        <taxon>Dikarya</taxon>
        <taxon>Ascomycota</taxon>
        <taxon>Pezizomycotina</taxon>
        <taxon>Eurotiomycetes</taxon>
        <taxon>Eurotiomycetidae</taxon>
        <taxon>Eurotiales</taxon>
        <taxon>Aspergillaceae</taxon>
        <taxon>Aspergillus</taxon>
        <taxon>Aspergillus subgen. Circumdati</taxon>
    </lineage>
</organism>
<feature type="compositionally biased region" description="Polar residues" evidence="1">
    <location>
        <begin position="382"/>
        <end position="393"/>
    </location>
</feature>
<feature type="region of interest" description="Disordered" evidence="1">
    <location>
        <begin position="107"/>
        <end position="133"/>
    </location>
</feature>
<dbReference type="GO" id="GO:0016807">
    <property type="term" value="F:cysteine-type carboxypeptidase activity"/>
    <property type="evidence" value="ECO:0007669"/>
    <property type="project" value="TreeGrafter"/>
</dbReference>
<feature type="compositionally biased region" description="Polar residues" evidence="1">
    <location>
        <begin position="401"/>
        <end position="410"/>
    </location>
</feature>
<feature type="compositionally biased region" description="Polar residues" evidence="1">
    <location>
        <begin position="317"/>
        <end position="327"/>
    </location>
</feature>
<feature type="compositionally biased region" description="Polar residues" evidence="1">
    <location>
        <begin position="754"/>
        <end position="765"/>
    </location>
</feature>
<protein>
    <recommendedName>
        <fullName evidence="2">MINDY deubiquitinase domain-containing protein</fullName>
    </recommendedName>
</protein>
<accession>A0A5N5X8H3</accession>
<dbReference type="InterPro" id="IPR007518">
    <property type="entry name" value="MINDY"/>
</dbReference>
<feature type="compositionally biased region" description="Polar residues" evidence="1">
    <location>
        <begin position="49"/>
        <end position="75"/>
    </location>
</feature>
<dbReference type="GO" id="GO:1990380">
    <property type="term" value="F:K48-linked deubiquitinase activity"/>
    <property type="evidence" value="ECO:0007669"/>
    <property type="project" value="InterPro"/>
</dbReference>
<evidence type="ECO:0000313" key="3">
    <source>
        <dbReference type="EMBL" id="KAB8075814.1"/>
    </source>
</evidence>
<proteinExistence type="predicted"/>
<feature type="compositionally biased region" description="Low complexity" evidence="1">
    <location>
        <begin position="28"/>
        <end position="42"/>
    </location>
</feature>
<feature type="compositionally biased region" description="Polar residues" evidence="1">
    <location>
        <begin position="351"/>
        <end position="372"/>
    </location>
</feature>